<accession>A0A068W9N2</accession>
<dbReference type="WBParaSite" id="EgrG_002013300">
    <property type="protein sequence ID" value="EgrG_002013300"/>
    <property type="gene ID" value="EgrG_002013300"/>
</dbReference>
<protein>
    <submittedName>
        <fullName evidence="3">Plastocyanin-like domain-containing protein</fullName>
    </submittedName>
</protein>
<reference evidence="1 2" key="1">
    <citation type="journal article" date="2013" name="Nature">
        <title>The genomes of four tapeworm species reveal adaptations to parasitism.</title>
        <authorList>
            <person name="Tsai I.J."/>
            <person name="Zarowiecki M."/>
            <person name="Holroyd N."/>
            <person name="Garciarrubio A."/>
            <person name="Sanchez-Flores A."/>
            <person name="Brooks K.L."/>
            <person name="Tracey A."/>
            <person name="Bobes R.J."/>
            <person name="Fragoso G."/>
            <person name="Sciutto E."/>
            <person name="Aslett M."/>
            <person name="Beasley H."/>
            <person name="Bennett H.M."/>
            <person name="Cai J."/>
            <person name="Camicia F."/>
            <person name="Clark R."/>
            <person name="Cucher M."/>
            <person name="De Silva N."/>
            <person name="Day T.A."/>
            <person name="Deplazes P."/>
            <person name="Estrada K."/>
            <person name="Fernandez C."/>
            <person name="Holland P.W."/>
            <person name="Hou J."/>
            <person name="Hu S."/>
            <person name="Huckvale T."/>
            <person name="Hung S.S."/>
            <person name="Kamenetzky L."/>
            <person name="Keane J.A."/>
            <person name="Kiss F."/>
            <person name="Koziol U."/>
            <person name="Lambert O."/>
            <person name="Liu K."/>
            <person name="Luo X."/>
            <person name="Luo Y."/>
            <person name="Macchiaroli N."/>
            <person name="Nichol S."/>
            <person name="Paps J."/>
            <person name="Parkinson J."/>
            <person name="Pouchkina-Stantcheva N."/>
            <person name="Riddiford N."/>
            <person name="Rosenzvit M."/>
            <person name="Salinas G."/>
            <person name="Wasmuth J.D."/>
            <person name="Zamanian M."/>
            <person name="Zheng Y."/>
            <person name="Cai X."/>
            <person name="Soberon X."/>
            <person name="Olson P.D."/>
            <person name="Laclette J.P."/>
            <person name="Brehm K."/>
            <person name="Berriman M."/>
            <person name="Garciarrubio A."/>
            <person name="Bobes R.J."/>
            <person name="Fragoso G."/>
            <person name="Sanchez-Flores A."/>
            <person name="Estrada K."/>
            <person name="Cevallos M.A."/>
            <person name="Morett E."/>
            <person name="Gonzalez V."/>
            <person name="Portillo T."/>
            <person name="Ochoa-Leyva A."/>
            <person name="Jose M.V."/>
            <person name="Sciutto E."/>
            <person name="Landa A."/>
            <person name="Jimenez L."/>
            <person name="Valdes V."/>
            <person name="Carrero J.C."/>
            <person name="Larralde C."/>
            <person name="Morales-Montor J."/>
            <person name="Limon-Lason J."/>
            <person name="Soberon X."/>
            <person name="Laclette J.P."/>
        </authorList>
    </citation>
    <scope>NUCLEOTIDE SEQUENCE [LARGE SCALE GENOMIC DNA]</scope>
</reference>
<organism evidence="1">
    <name type="scientific">Echinococcus granulosus</name>
    <name type="common">Hydatid tapeworm</name>
    <dbReference type="NCBI Taxonomy" id="6210"/>
    <lineage>
        <taxon>Eukaryota</taxon>
        <taxon>Metazoa</taxon>
        <taxon>Spiralia</taxon>
        <taxon>Lophotrochozoa</taxon>
        <taxon>Platyhelminthes</taxon>
        <taxon>Cestoda</taxon>
        <taxon>Eucestoda</taxon>
        <taxon>Cyclophyllidea</taxon>
        <taxon>Taeniidae</taxon>
        <taxon>Echinococcus</taxon>
        <taxon>Echinococcus granulosus group</taxon>
    </lineage>
</organism>
<evidence type="ECO:0000313" key="2">
    <source>
        <dbReference type="Proteomes" id="UP000492820"/>
    </source>
</evidence>
<evidence type="ECO:0000313" key="1">
    <source>
        <dbReference type="EMBL" id="CDS15109.1"/>
    </source>
</evidence>
<evidence type="ECO:0000313" key="3">
    <source>
        <dbReference type="WBParaSite" id="EgrG_002013300"/>
    </source>
</evidence>
<dbReference type="Proteomes" id="UP000492820">
    <property type="component" value="Unassembled WGS sequence"/>
</dbReference>
<sequence>MWHLTSRPTRVGVAAPPMWASKPVRLCVDFMRENHRTQYHPHAHQHITQNVMALSQQAVKVTVPLPARTIHFEHATFTPDGIYPTTSPTDKTV</sequence>
<name>A0A068W9N2_ECHGR</name>
<proteinExistence type="predicted"/>
<dbReference type="EMBL" id="LK028576">
    <property type="protein sequence ID" value="CDS15109.1"/>
    <property type="molecule type" value="Genomic_DNA"/>
</dbReference>
<gene>
    <name evidence="1" type="ORF">EgrG_002013300</name>
</gene>
<dbReference type="AlphaFoldDB" id="A0A068W9N2"/>
<reference evidence="3" key="3">
    <citation type="submission" date="2020-10" db="UniProtKB">
        <authorList>
            <consortium name="WormBaseParasite"/>
        </authorList>
    </citation>
    <scope>IDENTIFICATION</scope>
</reference>
<reference evidence="1" key="2">
    <citation type="submission" date="2014-06" db="EMBL/GenBank/DDBJ databases">
        <authorList>
            <person name="Aslett M."/>
        </authorList>
    </citation>
    <scope>NUCLEOTIDE SEQUENCE</scope>
</reference>